<keyword evidence="3" id="KW-1185">Reference proteome</keyword>
<evidence type="ECO:0008006" key="4">
    <source>
        <dbReference type="Google" id="ProtNLM"/>
    </source>
</evidence>
<gene>
    <name evidence="2" type="ORF">MTR67_035424</name>
</gene>
<reference evidence="2" key="1">
    <citation type="submission" date="2023-08" db="EMBL/GenBank/DDBJ databases">
        <title>A de novo genome assembly of Solanum verrucosum Schlechtendal, a Mexican diploid species geographically isolated from the other diploid A-genome species in potato relatives.</title>
        <authorList>
            <person name="Hosaka K."/>
        </authorList>
    </citation>
    <scope>NUCLEOTIDE SEQUENCE</scope>
    <source>
        <tissue evidence="2">Young leaves</tissue>
    </source>
</reference>
<feature type="region of interest" description="Disordered" evidence="1">
    <location>
        <begin position="160"/>
        <end position="194"/>
    </location>
</feature>
<organism evidence="2 3">
    <name type="scientific">Solanum verrucosum</name>
    <dbReference type="NCBI Taxonomy" id="315347"/>
    <lineage>
        <taxon>Eukaryota</taxon>
        <taxon>Viridiplantae</taxon>
        <taxon>Streptophyta</taxon>
        <taxon>Embryophyta</taxon>
        <taxon>Tracheophyta</taxon>
        <taxon>Spermatophyta</taxon>
        <taxon>Magnoliopsida</taxon>
        <taxon>eudicotyledons</taxon>
        <taxon>Gunneridae</taxon>
        <taxon>Pentapetalae</taxon>
        <taxon>asterids</taxon>
        <taxon>lamiids</taxon>
        <taxon>Solanales</taxon>
        <taxon>Solanaceae</taxon>
        <taxon>Solanoideae</taxon>
        <taxon>Solaneae</taxon>
        <taxon>Solanum</taxon>
    </lineage>
</organism>
<sequence length="403" mass="44324">TVVETLETGRGRSRARGLVRGVVPVRGHARGPVPSICRARKASSEPHVEVVEDQIPPKFGAPLFQETLLRMLGVLENFSQGGGRGGQPPMVLAPAIGALITPEVILKVVGQQCYERFQKMKPSSFSVPDREASLQSIVSTAKEVKLMVLEEFGEPKRAYSSGKLYGSGPSSRGRGSHRAGRARDSVPPTRGRGRVDMTSGRAVFGVLRIECTGASGYYPKKVISFIKAQRLIDRGCLSYLTFIQDTSVEPSPMDSMLVVREFIDVFPTDLPGVHLDGDIDFVIYLESGTKSISITSYRITLAELNELKDYFQDLLSEGFIHPSVSPWGAYVLFVRKKDGSMRTFRVELHGPFRRLWFLTSDFGGETSLKGDELTSRQASRAVMSTMAHQVGREDALPDRASLK</sequence>
<dbReference type="PANTHER" id="PTHR15503">
    <property type="entry name" value="LDOC1 RELATED"/>
    <property type="match status" value="1"/>
</dbReference>
<dbReference type="InterPro" id="IPR043502">
    <property type="entry name" value="DNA/RNA_pol_sf"/>
</dbReference>
<evidence type="ECO:0000313" key="2">
    <source>
        <dbReference type="EMBL" id="WMV42039.1"/>
    </source>
</evidence>
<dbReference type="Gene3D" id="3.10.10.10">
    <property type="entry name" value="HIV Type 1 Reverse Transcriptase, subunit A, domain 1"/>
    <property type="match status" value="1"/>
</dbReference>
<dbReference type="EMBL" id="CP133619">
    <property type="protein sequence ID" value="WMV42039.1"/>
    <property type="molecule type" value="Genomic_DNA"/>
</dbReference>
<name>A0AAF0UA53_SOLVR</name>
<evidence type="ECO:0000256" key="1">
    <source>
        <dbReference type="SAM" id="MobiDB-lite"/>
    </source>
</evidence>
<evidence type="ECO:0000313" key="3">
    <source>
        <dbReference type="Proteomes" id="UP001234989"/>
    </source>
</evidence>
<proteinExistence type="predicted"/>
<feature type="non-terminal residue" evidence="2">
    <location>
        <position position="1"/>
    </location>
</feature>
<dbReference type="PANTHER" id="PTHR15503:SF45">
    <property type="entry name" value="RNA-DIRECTED DNA POLYMERASE HOMOLOG"/>
    <property type="match status" value="1"/>
</dbReference>
<accession>A0AAF0UA53</accession>
<dbReference type="Proteomes" id="UP001234989">
    <property type="component" value="Chromosome 8"/>
</dbReference>
<dbReference type="SUPFAM" id="SSF56672">
    <property type="entry name" value="DNA/RNA polymerases"/>
    <property type="match status" value="1"/>
</dbReference>
<protein>
    <recommendedName>
        <fullName evidence="4">Reverse transcriptase domain-containing protein</fullName>
    </recommendedName>
</protein>
<dbReference type="AlphaFoldDB" id="A0AAF0UA53"/>
<dbReference type="InterPro" id="IPR032567">
    <property type="entry name" value="RTL1-rel"/>
</dbReference>